<evidence type="ECO:0000313" key="2">
    <source>
        <dbReference type="EMBL" id="KKK48358.1"/>
    </source>
</evidence>
<comment type="caution">
    <text evidence="2">The sequence shown here is derived from an EMBL/GenBank/DDBJ whole genome shotgun (WGS) entry which is preliminary data.</text>
</comment>
<sequence>MAIIVSKSSFKPKVFEYFRMVEKTHKEIYITDHGKLVLKIVPYEKNDEKEIRELRNLVEKYDSPYEPLDERWDAQT</sequence>
<reference evidence="2" key="1">
    <citation type="journal article" date="2015" name="Nature">
        <title>Complex archaea that bridge the gap between prokaryotes and eukaryotes.</title>
        <authorList>
            <person name="Spang A."/>
            <person name="Saw J.H."/>
            <person name="Jorgensen S.L."/>
            <person name="Zaremba-Niedzwiedzka K."/>
            <person name="Martijn J."/>
            <person name="Lind A.E."/>
            <person name="van Eijk R."/>
            <person name="Schleper C."/>
            <person name="Guy L."/>
            <person name="Ettema T.J."/>
        </authorList>
    </citation>
    <scope>NUCLEOTIDE SEQUENCE</scope>
</reference>
<name>A0A0F8VVI4_9ZZZZ</name>
<accession>A0A0F8VVI4</accession>
<dbReference type="AlphaFoldDB" id="A0A0F8VVI4"/>
<dbReference type="Pfam" id="PF02604">
    <property type="entry name" value="PhdYeFM_antitox"/>
    <property type="match status" value="1"/>
</dbReference>
<organism evidence="2">
    <name type="scientific">marine sediment metagenome</name>
    <dbReference type="NCBI Taxonomy" id="412755"/>
    <lineage>
        <taxon>unclassified sequences</taxon>
        <taxon>metagenomes</taxon>
        <taxon>ecological metagenomes</taxon>
    </lineage>
</organism>
<dbReference type="InterPro" id="IPR006442">
    <property type="entry name" value="Antitoxin_Phd/YefM"/>
</dbReference>
<comment type="similarity">
    <text evidence="1">Belongs to the phD/YefM antitoxin family.</text>
</comment>
<evidence type="ECO:0008006" key="3">
    <source>
        <dbReference type="Google" id="ProtNLM"/>
    </source>
</evidence>
<protein>
    <recommendedName>
        <fullName evidence="3">Antitoxin</fullName>
    </recommendedName>
</protein>
<proteinExistence type="inferred from homology"/>
<dbReference type="EMBL" id="LAZR01069104">
    <property type="protein sequence ID" value="KKK48358.1"/>
    <property type="molecule type" value="Genomic_DNA"/>
</dbReference>
<evidence type="ECO:0000256" key="1">
    <source>
        <dbReference type="ARBA" id="ARBA00009981"/>
    </source>
</evidence>
<gene>
    <name evidence="2" type="ORF">LCGC14_3145920</name>
</gene>
<dbReference type="SUPFAM" id="SSF143120">
    <property type="entry name" value="YefM-like"/>
    <property type="match status" value="1"/>
</dbReference>
<dbReference type="InterPro" id="IPR036165">
    <property type="entry name" value="YefM-like_sf"/>
</dbReference>
<dbReference type="NCBIfam" id="TIGR01552">
    <property type="entry name" value="phd_fam"/>
    <property type="match status" value="1"/>
</dbReference>